<dbReference type="AlphaFoldDB" id="A0AA38FJB6"/>
<dbReference type="Proteomes" id="UP000824469">
    <property type="component" value="Unassembled WGS sequence"/>
</dbReference>
<dbReference type="Gene3D" id="3.90.1150.10">
    <property type="entry name" value="Aspartate Aminotransferase, domain 1"/>
    <property type="match status" value="1"/>
</dbReference>
<reference evidence="4 5" key="1">
    <citation type="journal article" date="2021" name="Nat. Plants">
        <title>The Taxus genome provides insights into paclitaxel biosynthesis.</title>
        <authorList>
            <person name="Xiong X."/>
            <person name="Gou J."/>
            <person name="Liao Q."/>
            <person name="Li Y."/>
            <person name="Zhou Q."/>
            <person name="Bi G."/>
            <person name="Li C."/>
            <person name="Du R."/>
            <person name="Wang X."/>
            <person name="Sun T."/>
            <person name="Guo L."/>
            <person name="Liang H."/>
            <person name="Lu P."/>
            <person name="Wu Y."/>
            <person name="Zhang Z."/>
            <person name="Ro D.K."/>
            <person name="Shang Y."/>
            <person name="Huang S."/>
            <person name="Yan J."/>
        </authorList>
    </citation>
    <scope>NUCLEOTIDE SEQUENCE [LARGE SCALE GENOMIC DNA]</scope>
    <source>
        <strain evidence="4">Ta-2019</strain>
    </source>
</reference>
<protein>
    <recommendedName>
        <fullName evidence="3">Aminotransferase class I/classII large domain-containing protein</fullName>
    </recommendedName>
</protein>
<dbReference type="InterPro" id="IPR050478">
    <property type="entry name" value="Ethylene_sulfur-biosynth"/>
</dbReference>
<dbReference type="InterPro" id="IPR015422">
    <property type="entry name" value="PyrdxlP-dep_Trfase_small"/>
</dbReference>
<sequence>MKLNNNGKTKVSEKATNSAHGEDSPYFAGWDEYRRNPYDPLHNSSGVIQMGLAENMLSFDLLEEWLLKHPEASMTFKQDLFKEVAFYQDYRGLPDFKKVISENGSNNLTLFRQIRLWDLYAMANFMAALRGNRVKFEPERIVNTAGATAANEVLMFCLADPGDVFLVPSPYYAGINNLIAKNIAFECRFDRDLRWRTGVEVVPIHCYSSNNFKITKSAVESAYNEAQKRRKN</sequence>
<dbReference type="Gene3D" id="3.40.640.10">
    <property type="entry name" value="Type I PLP-dependent aspartate aminotransferase-like (Major domain)"/>
    <property type="match status" value="1"/>
</dbReference>
<dbReference type="PRINTS" id="PR00753">
    <property type="entry name" value="ACCSYNTHASE"/>
</dbReference>
<keyword evidence="1" id="KW-0663">Pyridoxal phosphate</keyword>
<evidence type="ECO:0000313" key="5">
    <source>
        <dbReference type="Proteomes" id="UP000824469"/>
    </source>
</evidence>
<feature type="domain" description="Aminotransferase class I/classII large" evidence="3">
    <location>
        <begin position="189"/>
        <end position="230"/>
    </location>
</feature>
<feature type="compositionally biased region" description="Polar residues" evidence="2">
    <location>
        <begin position="1"/>
        <end position="19"/>
    </location>
</feature>
<feature type="non-terminal residue" evidence="4">
    <location>
        <position position="232"/>
    </location>
</feature>
<dbReference type="PANTHER" id="PTHR43795:SF39">
    <property type="entry name" value="AMINOTRANSFERASE CLASS I_CLASSII DOMAIN-CONTAINING PROTEIN"/>
    <property type="match status" value="1"/>
</dbReference>
<dbReference type="EMBL" id="JAHRHJ020000008">
    <property type="protein sequence ID" value="KAH9304781.1"/>
    <property type="molecule type" value="Genomic_DNA"/>
</dbReference>
<evidence type="ECO:0000259" key="3">
    <source>
        <dbReference type="Pfam" id="PF00155"/>
    </source>
</evidence>
<accession>A0AA38FJB6</accession>
<feature type="region of interest" description="Disordered" evidence="2">
    <location>
        <begin position="1"/>
        <end position="21"/>
    </location>
</feature>
<keyword evidence="5" id="KW-1185">Reference proteome</keyword>
<proteinExistence type="predicted"/>
<evidence type="ECO:0000256" key="1">
    <source>
        <dbReference type="ARBA" id="ARBA00022898"/>
    </source>
</evidence>
<dbReference type="Pfam" id="PF00155">
    <property type="entry name" value="Aminotran_1_2"/>
    <property type="match status" value="2"/>
</dbReference>
<feature type="domain" description="Aminotransferase class I/classII large" evidence="3">
    <location>
        <begin position="48"/>
        <end position="179"/>
    </location>
</feature>
<evidence type="ECO:0000313" key="4">
    <source>
        <dbReference type="EMBL" id="KAH9304781.1"/>
    </source>
</evidence>
<dbReference type="GO" id="GO:0008483">
    <property type="term" value="F:transaminase activity"/>
    <property type="evidence" value="ECO:0007669"/>
    <property type="project" value="TreeGrafter"/>
</dbReference>
<dbReference type="GO" id="GO:0030170">
    <property type="term" value="F:pyridoxal phosphate binding"/>
    <property type="evidence" value="ECO:0007669"/>
    <property type="project" value="InterPro"/>
</dbReference>
<comment type="caution">
    <text evidence="4">The sequence shown here is derived from an EMBL/GenBank/DDBJ whole genome shotgun (WGS) entry which is preliminary data.</text>
</comment>
<name>A0AA38FJB6_TAXCH</name>
<dbReference type="InterPro" id="IPR004839">
    <property type="entry name" value="Aminotransferase_I/II_large"/>
</dbReference>
<dbReference type="InterPro" id="IPR015421">
    <property type="entry name" value="PyrdxlP-dep_Trfase_major"/>
</dbReference>
<dbReference type="PANTHER" id="PTHR43795">
    <property type="entry name" value="BIFUNCTIONAL ASPARTATE AMINOTRANSFERASE AND GLUTAMATE/ASPARTATE-PREPHENATE AMINOTRANSFERASE-RELATED"/>
    <property type="match status" value="1"/>
</dbReference>
<gene>
    <name evidence="4" type="ORF">KI387_009185</name>
</gene>
<organism evidence="4 5">
    <name type="scientific">Taxus chinensis</name>
    <name type="common">Chinese yew</name>
    <name type="synonym">Taxus wallichiana var. chinensis</name>
    <dbReference type="NCBI Taxonomy" id="29808"/>
    <lineage>
        <taxon>Eukaryota</taxon>
        <taxon>Viridiplantae</taxon>
        <taxon>Streptophyta</taxon>
        <taxon>Embryophyta</taxon>
        <taxon>Tracheophyta</taxon>
        <taxon>Spermatophyta</taxon>
        <taxon>Pinopsida</taxon>
        <taxon>Pinidae</taxon>
        <taxon>Conifers II</taxon>
        <taxon>Cupressales</taxon>
        <taxon>Taxaceae</taxon>
        <taxon>Taxus</taxon>
    </lineage>
</organism>
<dbReference type="SUPFAM" id="SSF53383">
    <property type="entry name" value="PLP-dependent transferases"/>
    <property type="match status" value="1"/>
</dbReference>
<dbReference type="GO" id="GO:0006520">
    <property type="term" value="P:amino acid metabolic process"/>
    <property type="evidence" value="ECO:0007669"/>
    <property type="project" value="TreeGrafter"/>
</dbReference>
<evidence type="ECO:0000256" key="2">
    <source>
        <dbReference type="SAM" id="MobiDB-lite"/>
    </source>
</evidence>
<dbReference type="InterPro" id="IPR015424">
    <property type="entry name" value="PyrdxlP-dep_Trfase"/>
</dbReference>